<gene>
    <name evidence="5" type="ORF">GCM10009544_46990</name>
</gene>
<dbReference type="PANTHER" id="PTHR42901">
    <property type="entry name" value="ALCOHOL DEHYDROGENASE"/>
    <property type="match status" value="1"/>
</dbReference>
<dbReference type="PRINTS" id="PR00080">
    <property type="entry name" value="SDRFAMILY"/>
</dbReference>
<proteinExistence type="inferred from homology"/>
<dbReference type="CDD" id="cd05374">
    <property type="entry name" value="17beta-HSD-like_SDR_c"/>
    <property type="match status" value="1"/>
</dbReference>
<dbReference type="EMBL" id="BAAAHB010000063">
    <property type="protein sequence ID" value="GAA0479627.1"/>
    <property type="molecule type" value="Genomic_DNA"/>
</dbReference>
<comment type="similarity">
    <text evidence="1 3">Belongs to the short-chain dehydrogenases/reductases (SDR) family.</text>
</comment>
<dbReference type="InterPro" id="IPR036291">
    <property type="entry name" value="NAD(P)-bd_dom_sf"/>
</dbReference>
<dbReference type="InterPro" id="IPR002347">
    <property type="entry name" value="SDR_fam"/>
</dbReference>
<evidence type="ECO:0000313" key="5">
    <source>
        <dbReference type="EMBL" id="GAA0479627.1"/>
    </source>
</evidence>
<dbReference type="InterPro" id="IPR020904">
    <property type="entry name" value="Sc_DH/Rdtase_CS"/>
</dbReference>
<dbReference type="Proteomes" id="UP001499895">
    <property type="component" value="Unassembled WGS sequence"/>
</dbReference>
<feature type="domain" description="Ketoreductase" evidence="4">
    <location>
        <begin position="5"/>
        <end position="180"/>
    </location>
</feature>
<evidence type="ECO:0000256" key="2">
    <source>
        <dbReference type="ARBA" id="ARBA00023002"/>
    </source>
</evidence>
<organism evidence="5 6">
    <name type="scientific">Streptomyces stramineus</name>
    <dbReference type="NCBI Taxonomy" id="173861"/>
    <lineage>
        <taxon>Bacteria</taxon>
        <taxon>Bacillati</taxon>
        <taxon>Actinomycetota</taxon>
        <taxon>Actinomycetes</taxon>
        <taxon>Kitasatosporales</taxon>
        <taxon>Streptomycetaceae</taxon>
        <taxon>Streptomyces</taxon>
    </lineage>
</organism>
<evidence type="ECO:0000256" key="3">
    <source>
        <dbReference type="RuleBase" id="RU000363"/>
    </source>
</evidence>
<evidence type="ECO:0000313" key="6">
    <source>
        <dbReference type="Proteomes" id="UP001499895"/>
    </source>
</evidence>
<accession>A0ABN1ALQ6</accession>
<dbReference type="PROSITE" id="PS00061">
    <property type="entry name" value="ADH_SHORT"/>
    <property type="match status" value="1"/>
</dbReference>
<dbReference type="Gene3D" id="3.40.50.720">
    <property type="entry name" value="NAD(P)-binding Rossmann-like Domain"/>
    <property type="match status" value="1"/>
</dbReference>
<keyword evidence="2" id="KW-0560">Oxidoreductase</keyword>
<protein>
    <submittedName>
        <fullName evidence="5">SDR family oxidoreductase</fullName>
    </submittedName>
</protein>
<reference evidence="5 6" key="1">
    <citation type="journal article" date="2019" name="Int. J. Syst. Evol. Microbiol.">
        <title>The Global Catalogue of Microorganisms (GCM) 10K type strain sequencing project: providing services to taxonomists for standard genome sequencing and annotation.</title>
        <authorList>
            <consortium name="The Broad Institute Genomics Platform"/>
            <consortium name="The Broad Institute Genome Sequencing Center for Infectious Disease"/>
            <person name="Wu L."/>
            <person name="Ma J."/>
        </authorList>
    </citation>
    <scope>NUCLEOTIDE SEQUENCE [LARGE SCALE GENOMIC DNA]</scope>
    <source>
        <strain evidence="5 6">JCM 10649</strain>
    </source>
</reference>
<dbReference type="Pfam" id="PF00106">
    <property type="entry name" value="adh_short"/>
    <property type="match status" value="1"/>
</dbReference>
<evidence type="ECO:0000259" key="4">
    <source>
        <dbReference type="SMART" id="SM00822"/>
    </source>
</evidence>
<dbReference type="NCBIfam" id="NF006776">
    <property type="entry name" value="PRK09291.1"/>
    <property type="match status" value="1"/>
</dbReference>
<comment type="caution">
    <text evidence="5">The sequence shown here is derived from an EMBL/GenBank/DDBJ whole genome shotgun (WGS) entry which is preliminary data.</text>
</comment>
<sequence>MTDSKRVLITGAGSGFGRDAALRLAERGHHVIAAAENRPQMTGLLEAARDRGVRLRVENLDVTDELHRRRAHTWEVDVLFNNAAVGEMGPLSEIPVDLVRRVFEVNVFGNLALTQGFARQMAGRGSGRIVWLSSIAGLTTNPYLGPYCASKYAIEAIAQALHDELKPLGVQVATINPGPYQTGFNDRMGNSLRTWFDWDRSFSAERFTTDFGVEVHLTDDYTEITGESQKDPEEIVDLFVRLVEEDSGLYRNFLPADRVEGTKEQQAAVWELRR</sequence>
<dbReference type="RefSeq" id="WP_344094081.1">
    <property type="nucleotide sequence ID" value="NZ_BAAAHB010000063.1"/>
</dbReference>
<evidence type="ECO:0000256" key="1">
    <source>
        <dbReference type="ARBA" id="ARBA00006484"/>
    </source>
</evidence>
<dbReference type="SUPFAM" id="SSF51735">
    <property type="entry name" value="NAD(P)-binding Rossmann-fold domains"/>
    <property type="match status" value="1"/>
</dbReference>
<dbReference type="PRINTS" id="PR00081">
    <property type="entry name" value="GDHRDH"/>
</dbReference>
<dbReference type="InterPro" id="IPR057326">
    <property type="entry name" value="KR_dom"/>
</dbReference>
<keyword evidence="6" id="KW-1185">Reference proteome</keyword>
<dbReference type="SMART" id="SM00822">
    <property type="entry name" value="PKS_KR"/>
    <property type="match status" value="1"/>
</dbReference>
<dbReference type="PANTHER" id="PTHR42901:SF1">
    <property type="entry name" value="ALCOHOL DEHYDROGENASE"/>
    <property type="match status" value="1"/>
</dbReference>
<name>A0ABN1ALQ6_9ACTN</name>